<dbReference type="KEGG" id="parl:PEC302110_30380"/>
<evidence type="ECO:0000313" key="1">
    <source>
        <dbReference type="EMBL" id="BES85941.1"/>
    </source>
</evidence>
<dbReference type="AlphaFoldDB" id="A0AAN0KC09"/>
<organism evidence="1 2">
    <name type="scientific">Pectobacterium araliae</name>
    <dbReference type="NCBI Taxonomy" id="3073862"/>
    <lineage>
        <taxon>Bacteria</taxon>
        <taxon>Pseudomonadati</taxon>
        <taxon>Pseudomonadota</taxon>
        <taxon>Gammaproteobacteria</taxon>
        <taxon>Enterobacterales</taxon>
        <taxon>Pectobacteriaceae</taxon>
        <taxon>Pectobacterium</taxon>
    </lineage>
</organism>
<reference evidence="2" key="1">
    <citation type="journal article" date="2024" name="Int. J. Syst. Evol. Microbiol.">
        <title>Pectobacterium araliae sp. nov., a pathogen causing bacterial soft rot of Japanese angelica tree in Japan.</title>
        <authorList>
            <person name="Sawada H."/>
            <person name="Someya N."/>
            <person name="Morohoshi T."/>
            <person name="Ono M."/>
            <person name="Satou M."/>
        </authorList>
    </citation>
    <scope>NUCLEOTIDE SEQUENCE [LARGE SCALE GENOMIC DNA]</scope>
    <source>
        <strain evidence="2">MAFF 302110</strain>
    </source>
</reference>
<accession>A0AAN0KC09</accession>
<keyword evidence="2" id="KW-1185">Reference proteome</keyword>
<name>A0AAN0KC09_9GAMM</name>
<evidence type="ECO:0000313" key="2">
    <source>
        <dbReference type="Proteomes" id="UP001377830"/>
    </source>
</evidence>
<dbReference type="Proteomes" id="UP001377830">
    <property type="component" value="Chromosome"/>
</dbReference>
<protein>
    <submittedName>
        <fullName evidence="1">Uncharacterized protein</fullName>
    </submittedName>
</protein>
<gene>
    <name evidence="1" type="ORF">PEC302110_30380</name>
</gene>
<sequence length="46" mass="5432">MKEGLCLNGHSPFSWLKQIRIKSEFKLILINQLINMQIIKYLKTAK</sequence>
<proteinExistence type="predicted"/>
<dbReference type="EMBL" id="AP028908">
    <property type="protein sequence ID" value="BES85941.1"/>
    <property type="molecule type" value="Genomic_DNA"/>
</dbReference>